<sequence length="106" mass="11915">MRTFHILTVCGSGTVSSTMVSEKLKEALSEDHITITTTEVKPTQVEQFLEERQYDFIAYTTPIPQDLSIPAINAVGFLTGFDEESFLEEVKQVIHSIVHQENNINS</sequence>
<dbReference type="InterPro" id="IPR003501">
    <property type="entry name" value="PTS_EIIB_2/3"/>
</dbReference>
<dbReference type="EMBL" id="NUWN01000048">
    <property type="protein sequence ID" value="PFK40681.1"/>
    <property type="molecule type" value="Genomic_DNA"/>
</dbReference>
<dbReference type="InterPro" id="IPR036095">
    <property type="entry name" value="PTS_EIIB-like_sf"/>
</dbReference>
<dbReference type="Gene3D" id="3.40.50.2300">
    <property type="match status" value="1"/>
</dbReference>
<dbReference type="RefSeq" id="WP_098491150.1">
    <property type="nucleotide sequence ID" value="NZ_NUWN01000048.1"/>
</dbReference>
<evidence type="ECO:0000256" key="1">
    <source>
        <dbReference type="ARBA" id="ARBA00022679"/>
    </source>
</evidence>
<reference evidence="3 4" key="1">
    <citation type="submission" date="2017-09" db="EMBL/GenBank/DDBJ databases">
        <title>Large-scale bioinformatics analysis of Bacillus genomes uncovers conserved roles of natural products in bacterial physiology.</title>
        <authorList>
            <consortium name="Agbiome Team Llc"/>
            <person name="Bleich R.M."/>
            <person name="Grubbs K.J."/>
            <person name="Santa Maria K.C."/>
            <person name="Allen S.E."/>
            <person name="Farag S."/>
            <person name="Shank E.A."/>
            <person name="Bowers A."/>
        </authorList>
    </citation>
    <scope>NUCLEOTIDE SEQUENCE [LARGE SCALE GENOMIC DNA]</scope>
    <source>
        <strain evidence="3 4">AFS083043</strain>
    </source>
</reference>
<comment type="caution">
    <text evidence="3">The sequence shown here is derived from an EMBL/GenBank/DDBJ whole genome shotgun (WGS) entry which is preliminary data.</text>
</comment>
<name>A0A2B0M7Y9_BACCE</name>
<keyword evidence="1" id="KW-0808">Transferase</keyword>
<feature type="domain" description="PTS EIIB type-2" evidence="2">
    <location>
        <begin position="4"/>
        <end position="98"/>
    </location>
</feature>
<evidence type="ECO:0000259" key="2">
    <source>
        <dbReference type="PROSITE" id="PS51099"/>
    </source>
</evidence>
<dbReference type="AlphaFoldDB" id="A0A2B0M7Y9"/>
<dbReference type="SUPFAM" id="SSF52794">
    <property type="entry name" value="PTS system IIB component-like"/>
    <property type="match status" value="1"/>
</dbReference>
<dbReference type="CDD" id="cd05566">
    <property type="entry name" value="PTS_IIB_galactitol"/>
    <property type="match status" value="1"/>
</dbReference>
<proteinExistence type="predicted"/>
<dbReference type="Proteomes" id="UP000242656">
    <property type="component" value="Unassembled WGS sequence"/>
</dbReference>
<protein>
    <submittedName>
        <fullName evidence="3">PTS fructose transporter subunit IIB</fullName>
    </submittedName>
</protein>
<evidence type="ECO:0000313" key="4">
    <source>
        <dbReference type="Proteomes" id="UP000242656"/>
    </source>
</evidence>
<gene>
    <name evidence="3" type="ORF">COI93_13030</name>
</gene>
<dbReference type="InterPro" id="IPR013011">
    <property type="entry name" value="PTS_EIIB_2"/>
</dbReference>
<dbReference type="GO" id="GO:0009401">
    <property type="term" value="P:phosphoenolpyruvate-dependent sugar phosphotransferase system"/>
    <property type="evidence" value="ECO:0007669"/>
    <property type="project" value="InterPro"/>
</dbReference>
<dbReference type="PROSITE" id="PS51099">
    <property type="entry name" value="PTS_EIIB_TYPE_2"/>
    <property type="match status" value="1"/>
</dbReference>
<dbReference type="Pfam" id="PF02302">
    <property type="entry name" value="PTS_IIB"/>
    <property type="match status" value="1"/>
</dbReference>
<evidence type="ECO:0000313" key="3">
    <source>
        <dbReference type="EMBL" id="PFK40681.1"/>
    </source>
</evidence>
<organism evidence="3 4">
    <name type="scientific">Bacillus cereus</name>
    <dbReference type="NCBI Taxonomy" id="1396"/>
    <lineage>
        <taxon>Bacteria</taxon>
        <taxon>Bacillati</taxon>
        <taxon>Bacillota</taxon>
        <taxon>Bacilli</taxon>
        <taxon>Bacillales</taxon>
        <taxon>Bacillaceae</taxon>
        <taxon>Bacillus</taxon>
        <taxon>Bacillus cereus group</taxon>
    </lineage>
</organism>
<dbReference type="GO" id="GO:0008982">
    <property type="term" value="F:protein-N(PI)-phosphohistidine-sugar phosphotransferase activity"/>
    <property type="evidence" value="ECO:0007669"/>
    <property type="project" value="InterPro"/>
</dbReference>
<accession>A0A2B0M7Y9</accession>